<dbReference type="GO" id="GO:0008168">
    <property type="term" value="F:methyltransferase activity"/>
    <property type="evidence" value="ECO:0007669"/>
    <property type="project" value="UniProtKB-KW"/>
</dbReference>
<dbReference type="RefSeq" id="WP_286265015.1">
    <property type="nucleotide sequence ID" value="NZ_AP028056.1"/>
</dbReference>
<dbReference type="InterPro" id="IPR029063">
    <property type="entry name" value="SAM-dependent_MTases_sf"/>
</dbReference>
<sequence length="383" mass="40940">MSDQPWDQRAAATEMAMAEADPESLAAAARLRSRFSPEVAAFALTQASLRRQARAKFGAAAEGMWFTRDGLEQASRPSVAAWRAERYRAAGVRRVIDLCCGIGADARGFRAAGLEVVAVEADRLTAELARANLPGVEVICGDATEAGPRLLAHADASTGIFIDPARRNASGRSWRVADFSPSWDFVLSLVASGHPLCVKLGPGLPRELIPHGVEACWVSDRGDVVEAGLWRLAGAQDNASAAVLLPGEHRIESDPAAPGLPVAAPGRYLLDPNGAVIRARAIDQISSQAWLLHPGVAYLSSDVPIRTPFASCFEVLQILDFNPKVLRAWVRTDRVGVLEIKKRAVDIDPAQLRRSLKPSGPNAATLIVARTTAGTKALVCRRS</sequence>
<dbReference type="Pfam" id="PF18096">
    <property type="entry name" value="Thump_like"/>
    <property type="match status" value="1"/>
</dbReference>
<dbReference type="InterPro" id="IPR041497">
    <property type="entry name" value="Thump-like"/>
</dbReference>
<evidence type="ECO:0000313" key="2">
    <source>
        <dbReference type="EMBL" id="BEH02955.1"/>
    </source>
</evidence>
<dbReference type="SUPFAM" id="SSF53335">
    <property type="entry name" value="S-adenosyl-L-methionine-dependent methyltransferases"/>
    <property type="match status" value="1"/>
</dbReference>
<name>A0AAN0KJ20_9ACTN</name>
<gene>
    <name evidence="2" type="ORF">brsh051_22360</name>
</gene>
<keyword evidence="2" id="KW-0489">Methyltransferase</keyword>
<reference evidence="2" key="1">
    <citation type="journal article" date="2024" name="Int. J. Syst. Evol. Microbiol.">
        <title>Brooklawnia propionicigenes sp. nov., a facultatively anaerobic, propionate-producing bacterium isolated from a methanogenic reactor treating waste from cattle farms.</title>
        <authorList>
            <person name="Akita Y."/>
            <person name="Ueki A."/>
            <person name="Tonouchi A."/>
            <person name="Sugawara Y."/>
            <person name="Honma S."/>
            <person name="Kaku N."/>
            <person name="Ueki K."/>
        </authorList>
    </citation>
    <scope>NUCLEOTIDE SEQUENCE</scope>
    <source>
        <strain evidence="2">SH051</strain>
    </source>
</reference>
<dbReference type="AlphaFoldDB" id="A0AAN0KJ20"/>
<dbReference type="KEGG" id="broo:brsh051_22360"/>
<feature type="domain" description="THUMP-like" evidence="1">
    <location>
        <begin position="311"/>
        <end position="382"/>
    </location>
</feature>
<dbReference type="CDD" id="cd02440">
    <property type="entry name" value="AdoMet_MTases"/>
    <property type="match status" value="1"/>
</dbReference>
<dbReference type="GO" id="GO:0032259">
    <property type="term" value="P:methylation"/>
    <property type="evidence" value="ECO:0007669"/>
    <property type="project" value="UniProtKB-KW"/>
</dbReference>
<proteinExistence type="predicted"/>
<accession>A0AAN0KJ20</accession>
<evidence type="ECO:0000259" key="1">
    <source>
        <dbReference type="Pfam" id="PF18096"/>
    </source>
</evidence>
<evidence type="ECO:0000313" key="3">
    <source>
        <dbReference type="Proteomes" id="UP001431656"/>
    </source>
</evidence>
<keyword evidence="3" id="KW-1185">Reference proteome</keyword>
<organism evidence="2 3">
    <name type="scientific">Brooklawnia propionicigenes</name>
    <dbReference type="NCBI Taxonomy" id="3041175"/>
    <lineage>
        <taxon>Bacteria</taxon>
        <taxon>Bacillati</taxon>
        <taxon>Actinomycetota</taxon>
        <taxon>Actinomycetes</taxon>
        <taxon>Propionibacteriales</taxon>
        <taxon>Propionibacteriaceae</taxon>
        <taxon>Brooklawnia</taxon>
    </lineage>
</organism>
<keyword evidence="2" id="KW-0808">Transferase</keyword>
<protein>
    <submittedName>
        <fullName evidence="2">Class I SAM-dependent methyltransferase</fullName>
    </submittedName>
</protein>
<dbReference type="Gene3D" id="3.40.50.150">
    <property type="entry name" value="Vaccinia Virus protein VP39"/>
    <property type="match status" value="1"/>
</dbReference>
<dbReference type="EMBL" id="AP028056">
    <property type="protein sequence ID" value="BEH02955.1"/>
    <property type="molecule type" value="Genomic_DNA"/>
</dbReference>
<dbReference type="Proteomes" id="UP001431656">
    <property type="component" value="Chromosome"/>
</dbReference>